<organism evidence="1 2">
    <name type="scientific">Nocardioides guangzhouensis</name>
    <dbReference type="NCBI Taxonomy" id="2497878"/>
    <lineage>
        <taxon>Bacteria</taxon>
        <taxon>Bacillati</taxon>
        <taxon>Actinomycetota</taxon>
        <taxon>Actinomycetes</taxon>
        <taxon>Propionibacteriales</taxon>
        <taxon>Nocardioidaceae</taxon>
        <taxon>Nocardioides</taxon>
    </lineage>
</organism>
<accession>A0A4Q4ZCZ0</accession>
<protein>
    <submittedName>
        <fullName evidence="1">Polyketide cyclase</fullName>
    </submittedName>
</protein>
<dbReference type="PANTHER" id="PTHR39683:SF4">
    <property type="entry name" value="COENZYME Q-BINDING PROTEIN COQ10 START DOMAIN-CONTAINING PROTEIN"/>
    <property type="match status" value="1"/>
</dbReference>
<name>A0A4Q4ZCZ0_9ACTN</name>
<dbReference type="Proteomes" id="UP000295198">
    <property type="component" value="Unassembled WGS sequence"/>
</dbReference>
<dbReference type="RefSeq" id="WP_134717251.1">
    <property type="nucleotide sequence ID" value="NZ_SDKM01000014.1"/>
</dbReference>
<dbReference type="OrthoDB" id="4730534at2"/>
<dbReference type="AlphaFoldDB" id="A0A4Q4ZCZ0"/>
<keyword evidence="2" id="KW-1185">Reference proteome</keyword>
<sequence length="145" mass="16075">MPTDHAQQTVEVAAPFDVVLATVRDVEGQPDWIPEIIEAELLEVYEADELPATARFKASATVGTDHYTLSYEHGDDTMSWTMVEGHLQTGQEGCYSLRRVDPRTTSVTYDLTIHHNLPLPGFVRSRVIKGLVASTLTGLKAHLEE</sequence>
<proteinExistence type="predicted"/>
<dbReference type="SUPFAM" id="SSF55961">
    <property type="entry name" value="Bet v1-like"/>
    <property type="match status" value="1"/>
</dbReference>
<evidence type="ECO:0000313" key="1">
    <source>
        <dbReference type="EMBL" id="RYP85877.1"/>
    </source>
</evidence>
<comment type="caution">
    <text evidence="1">The sequence shown here is derived from an EMBL/GenBank/DDBJ whole genome shotgun (WGS) entry which is preliminary data.</text>
</comment>
<dbReference type="EMBL" id="SDKM01000014">
    <property type="protein sequence ID" value="RYP85877.1"/>
    <property type="molecule type" value="Genomic_DNA"/>
</dbReference>
<dbReference type="InterPro" id="IPR023393">
    <property type="entry name" value="START-like_dom_sf"/>
</dbReference>
<dbReference type="Pfam" id="PF10604">
    <property type="entry name" value="Polyketide_cyc2"/>
    <property type="match status" value="1"/>
</dbReference>
<gene>
    <name evidence="1" type="ORF">EKO23_11240</name>
</gene>
<dbReference type="PANTHER" id="PTHR39683">
    <property type="entry name" value="CONSERVED PROTEIN TB16.3"/>
    <property type="match status" value="1"/>
</dbReference>
<dbReference type="Gene3D" id="3.30.530.20">
    <property type="match status" value="1"/>
</dbReference>
<dbReference type="InterPro" id="IPR019587">
    <property type="entry name" value="Polyketide_cyclase/dehydratase"/>
</dbReference>
<reference evidence="1 2" key="1">
    <citation type="submission" date="2019-01" db="EMBL/GenBank/DDBJ databases">
        <title>Nocardioides guangzhouensis sp. nov., an actinobacterium isolated from soil.</title>
        <authorList>
            <person name="Fu Y."/>
            <person name="Cai Y."/>
            <person name="Lin Z."/>
            <person name="Chen P."/>
        </authorList>
    </citation>
    <scope>NUCLEOTIDE SEQUENCE [LARGE SCALE GENOMIC DNA]</scope>
    <source>
        <strain evidence="1 2">130</strain>
    </source>
</reference>
<evidence type="ECO:0000313" key="2">
    <source>
        <dbReference type="Proteomes" id="UP000295198"/>
    </source>
</evidence>